<dbReference type="Gene3D" id="1.10.8.280">
    <property type="entry name" value="ABC transporter ATPase domain-like"/>
    <property type="match status" value="1"/>
</dbReference>
<feature type="domain" description="ABC transporter" evidence="14">
    <location>
        <begin position="1"/>
        <end position="434"/>
    </location>
</feature>
<protein>
    <recommendedName>
        <fullName evidence="12">UvrABC system protein A</fullName>
    </recommendedName>
    <alternativeName>
        <fullName evidence="13">Excinuclease ABC subunit A</fullName>
    </alternativeName>
</protein>
<dbReference type="SMART" id="SM00382">
    <property type="entry name" value="AAA"/>
    <property type="match status" value="2"/>
</dbReference>
<evidence type="ECO:0000256" key="13">
    <source>
        <dbReference type="ARBA" id="ARBA00042156"/>
    </source>
</evidence>
<keyword evidence="4" id="KW-0547">Nucleotide-binding</keyword>
<keyword evidence="6" id="KW-0228">DNA excision</keyword>
<dbReference type="GO" id="GO:0004518">
    <property type="term" value="F:nuclease activity"/>
    <property type="evidence" value="ECO:0007669"/>
    <property type="project" value="UniProtKB-KW"/>
</dbReference>
<evidence type="ECO:0000256" key="10">
    <source>
        <dbReference type="ARBA" id="ARBA00023204"/>
    </source>
</evidence>
<evidence type="ECO:0000256" key="8">
    <source>
        <dbReference type="ARBA" id="ARBA00022881"/>
    </source>
</evidence>
<comment type="similarity">
    <text evidence="11">Belongs to the ABC transporter superfamily. UvrA family.</text>
</comment>
<keyword evidence="9" id="KW-0238">DNA-binding</keyword>
<evidence type="ECO:0000256" key="3">
    <source>
        <dbReference type="ARBA" id="ARBA00022737"/>
    </source>
</evidence>
<dbReference type="EMBL" id="JAGQLM010000159">
    <property type="protein sequence ID" value="MCA9375372.1"/>
    <property type="molecule type" value="Genomic_DNA"/>
</dbReference>
<comment type="subcellular location">
    <subcellularLocation>
        <location evidence="1">Cytoplasm</location>
    </subcellularLocation>
</comment>
<sequence length="733" mass="81530">MTDSEARYIKIKGASVHNLKNINIAIPRNKLTCFVGVSGSGKSTIAFDIIAQEGQRQYLESISSYARRYLNRSNRPEVDNIDGLSSAVVIDQKRLGNNPRSTVGTVTEIYTYLRMLYSRAALPSYTSSCYSFNHPDGACPACKGLGKKVEFDCKKFINFEKSLAEGAILLSDYAIGGRQWSIINAIELFDMERPVKDFSEESLERLLYSEPIMINEETSGMVQRWSFEGIVRRMERLEHKGSPDIRRKFQKYMVEIPCDECNGGRLKKESLVAKIDGKSIGDAGNMAISEAVLFIKKINNPYAEPMKPRLIEQLQFLVDVGVGYLSLNRQTSTLSGGESQRVKLARQLGSELIETIYVFDEPTVGLGKGDVKNVIFNLRKLCEKGNTVLVVEHDEDVIRSSDYIVEMGPGGGKEGGRVVVSGSFNEIMKSDKSLTAKYFRGEKRVHVQKNKRVPTDFIKIENANKNNLKNIDLDLPKNVLLAITGPSGSGKSSLLEEIIEKCGKETVLIDQSGIGKSYRSNIATYSGIFDNVRKIFASESGMSQSLFAFNSKGGCSECKGVGFHKIEMNFLGDIKVKCSECEGKRYKEKVLRYTYKGKNIAEVLEQTVEELLGFFEDNEIEAQLQTLNELGLGYIELGQTLDTLSGGECQRLKMVNRLKSSGEIYILDEPSYGLHFADVEKLVRLLNRLVDVGNSVIVVEHNTDVLDCADWIIELGPGSGENGGEVVKSERVL</sequence>
<dbReference type="Gene3D" id="1.20.1580.10">
    <property type="entry name" value="ABC transporter ATPase like domain"/>
    <property type="match status" value="2"/>
</dbReference>
<dbReference type="CDD" id="cd03270">
    <property type="entry name" value="ABC_UvrA_I"/>
    <property type="match status" value="1"/>
</dbReference>
<comment type="caution">
    <text evidence="15">The sequence shown here is derived from an EMBL/GenBank/DDBJ whole genome shotgun (WGS) entry which is preliminary data.</text>
</comment>
<gene>
    <name evidence="15" type="ORF">KC622_03510</name>
</gene>
<evidence type="ECO:0000256" key="1">
    <source>
        <dbReference type="ARBA" id="ARBA00004496"/>
    </source>
</evidence>
<dbReference type="InterPro" id="IPR003439">
    <property type="entry name" value="ABC_transporter-like_ATP-bd"/>
</dbReference>
<keyword evidence="10" id="KW-0234">DNA repair</keyword>
<evidence type="ECO:0000313" key="15">
    <source>
        <dbReference type="EMBL" id="MCA9375372.1"/>
    </source>
</evidence>
<proteinExistence type="inferred from homology"/>
<dbReference type="GO" id="GO:0006281">
    <property type="term" value="P:DNA repair"/>
    <property type="evidence" value="ECO:0007669"/>
    <property type="project" value="UniProtKB-KW"/>
</dbReference>
<dbReference type="InterPro" id="IPR003593">
    <property type="entry name" value="AAA+_ATPase"/>
</dbReference>
<keyword evidence="3" id="KW-0677">Repeat</keyword>
<evidence type="ECO:0000256" key="12">
    <source>
        <dbReference type="ARBA" id="ARBA00039316"/>
    </source>
</evidence>
<evidence type="ECO:0000256" key="5">
    <source>
        <dbReference type="ARBA" id="ARBA00022763"/>
    </source>
</evidence>
<accession>A0A955I058</accession>
<dbReference type="GO" id="GO:0005524">
    <property type="term" value="F:ATP binding"/>
    <property type="evidence" value="ECO:0007669"/>
    <property type="project" value="UniProtKB-KW"/>
</dbReference>
<dbReference type="PANTHER" id="PTHR43152:SF3">
    <property type="entry name" value="UVRABC SYSTEM PROTEIN A"/>
    <property type="match status" value="1"/>
</dbReference>
<dbReference type="Pfam" id="PF00005">
    <property type="entry name" value="ABC_tran"/>
    <property type="match status" value="1"/>
</dbReference>
<keyword evidence="7" id="KW-0067">ATP-binding</keyword>
<reference evidence="15" key="2">
    <citation type="journal article" date="2021" name="Microbiome">
        <title>Successional dynamics and alternative stable states in a saline activated sludge microbial community over 9 years.</title>
        <authorList>
            <person name="Wang Y."/>
            <person name="Ye J."/>
            <person name="Ju F."/>
            <person name="Liu L."/>
            <person name="Boyd J.A."/>
            <person name="Deng Y."/>
            <person name="Parks D.H."/>
            <person name="Jiang X."/>
            <person name="Yin X."/>
            <person name="Woodcroft B.J."/>
            <person name="Tyson G.W."/>
            <person name="Hugenholtz P."/>
            <person name="Polz M.F."/>
            <person name="Zhang T."/>
        </authorList>
    </citation>
    <scope>NUCLEOTIDE SEQUENCE</scope>
    <source>
        <strain evidence="15">HKST-UBA16</strain>
    </source>
</reference>
<keyword evidence="8" id="KW-0267">Excision nuclease</keyword>
<name>A0A955I058_9BACT</name>
<organism evidence="15 16">
    <name type="scientific">Candidatus Dojkabacteria bacterium</name>
    <dbReference type="NCBI Taxonomy" id="2099670"/>
    <lineage>
        <taxon>Bacteria</taxon>
        <taxon>Candidatus Dojkabacteria</taxon>
    </lineage>
</organism>
<keyword evidence="2" id="KW-0963">Cytoplasm</keyword>
<evidence type="ECO:0000256" key="4">
    <source>
        <dbReference type="ARBA" id="ARBA00022741"/>
    </source>
</evidence>
<evidence type="ECO:0000256" key="9">
    <source>
        <dbReference type="ARBA" id="ARBA00023125"/>
    </source>
</evidence>
<dbReference type="InterPro" id="IPR027417">
    <property type="entry name" value="P-loop_NTPase"/>
</dbReference>
<dbReference type="GO" id="GO:0005737">
    <property type="term" value="C:cytoplasm"/>
    <property type="evidence" value="ECO:0007669"/>
    <property type="project" value="UniProtKB-SubCell"/>
</dbReference>
<evidence type="ECO:0000256" key="6">
    <source>
        <dbReference type="ARBA" id="ARBA00022769"/>
    </source>
</evidence>
<evidence type="ECO:0000256" key="7">
    <source>
        <dbReference type="ARBA" id="ARBA00022840"/>
    </source>
</evidence>
<dbReference type="GO" id="GO:0003677">
    <property type="term" value="F:DNA binding"/>
    <property type="evidence" value="ECO:0007669"/>
    <property type="project" value="UniProtKB-KW"/>
</dbReference>
<dbReference type="PROSITE" id="PS50893">
    <property type="entry name" value="ABC_TRANSPORTER_2"/>
    <property type="match status" value="2"/>
</dbReference>
<dbReference type="SUPFAM" id="SSF52540">
    <property type="entry name" value="P-loop containing nucleoside triphosphate hydrolases"/>
    <property type="match status" value="2"/>
</dbReference>
<dbReference type="InterPro" id="IPR017871">
    <property type="entry name" value="ABC_transporter-like_CS"/>
</dbReference>
<evidence type="ECO:0000259" key="14">
    <source>
        <dbReference type="PROSITE" id="PS50893"/>
    </source>
</evidence>
<reference evidence="15" key="1">
    <citation type="submission" date="2020-04" db="EMBL/GenBank/DDBJ databases">
        <authorList>
            <person name="Zhang T."/>
        </authorList>
    </citation>
    <scope>NUCLEOTIDE SEQUENCE</scope>
    <source>
        <strain evidence="15">HKST-UBA16</strain>
    </source>
</reference>
<evidence type="ECO:0000313" key="16">
    <source>
        <dbReference type="Proteomes" id="UP000748332"/>
    </source>
</evidence>
<dbReference type="PANTHER" id="PTHR43152">
    <property type="entry name" value="UVRABC SYSTEM PROTEIN A"/>
    <property type="match status" value="1"/>
</dbReference>
<evidence type="ECO:0000256" key="2">
    <source>
        <dbReference type="ARBA" id="ARBA00022490"/>
    </source>
</evidence>
<evidence type="ECO:0000256" key="11">
    <source>
        <dbReference type="ARBA" id="ARBA00038000"/>
    </source>
</evidence>
<dbReference type="PROSITE" id="PS00211">
    <property type="entry name" value="ABC_TRANSPORTER_1"/>
    <property type="match status" value="1"/>
</dbReference>
<keyword evidence="5" id="KW-0227">DNA damage</keyword>
<dbReference type="Proteomes" id="UP000748332">
    <property type="component" value="Unassembled WGS sequence"/>
</dbReference>
<dbReference type="Gene3D" id="3.40.50.300">
    <property type="entry name" value="P-loop containing nucleotide triphosphate hydrolases"/>
    <property type="match status" value="2"/>
</dbReference>
<dbReference type="GO" id="GO:0016887">
    <property type="term" value="F:ATP hydrolysis activity"/>
    <property type="evidence" value="ECO:0007669"/>
    <property type="project" value="InterPro"/>
</dbReference>
<feature type="domain" description="ABC transporter" evidence="14">
    <location>
        <begin position="445"/>
        <end position="732"/>
    </location>
</feature>
<dbReference type="AlphaFoldDB" id="A0A955I058"/>